<reference evidence="4" key="1">
    <citation type="submission" date="2017-06" db="EMBL/GenBank/DDBJ databases">
        <authorList>
            <person name="Varghese N."/>
            <person name="Submissions S."/>
        </authorList>
    </citation>
    <scope>NUCLEOTIDE SEQUENCE [LARGE SCALE GENOMIC DNA]</scope>
    <source>
        <strain evidence="4">JCM 23211</strain>
    </source>
</reference>
<dbReference type="AlphaFoldDB" id="A0A239CLH8"/>
<sequence length="408" mass="43927">MPDDGTWRGTAELDALLAAARKKLESNWLNVTGTVTIHLGDPPDLWRLCSAISRSSSGLHSRAHTTRLDLARFDEWLTHPRNGGRGLLATLNEQTPLQDKKQLAADKADVKARALSDARTLLESHGDWADRWLSSLLNQDGTLGGRVAVDSLRTAARVLAVLPVDGLSLTELAESACGDTKALASGGAPRLVLDALSLREGIPRPADPVGIRLLWETAGVSVDALSSRVVVLGYRVAEDHAVARWLNEAAAEGIPFALTLDMIGRGSLTNTAERIFVCENIAVVAAAARTLGSRSATLLCTDGQPSAALHKLLAGLAPGTNLHWRNDFDWPGLQMTSRAISRYDATPWRMDAESYRHALDARNSEPLKGFPTSSAWDPELATAMHESGRAVMEERSIPDLLRDLAPGD</sequence>
<feature type="domain" description="Conserved hypothetical protein CHP02679 N terminus" evidence="2">
    <location>
        <begin position="62"/>
        <end position="235"/>
    </location>
</feature>
<keyword evidence="4" id="KW-1185">Reference proteome</keyword>
<dbReference type="RefSeq" id="WP_089242613.1">
    <property type="nucleotide sequence ID" value="NZ_FZOW01000001.1"/>
</dbReference>
<protein>
    <submittedName>
        <fullName evidence="3">TIGR02679 family protein</fullName>
    </submittedName>
</protein>
<dbReference type="InterPro" id="IPR024466">
    <property type="entry name" value="CHP02679_N"/>
</dbReference>
<accession>A0A239CLH8</accession>
<evidence type="ECO:0000259" key="2">
    <source>
        <dbReference type="Pfam" id="PF11796"/>
    </source>
</evidence>
<gene>
    <name evidence="3" type="ORF">SAMN05421642_10174</name>
</gene>
<evidence type="ECO:0000313" key="3">
    <source>
        <dbReference type="EMBL" id="SNS20752.1"/>
    </source>
</evidence>
<dbReference type="Proteomes" id="UP000198327">
    <property type="component" value="Unassembled WGS sequence"/>
</dbReference>
<dbReference type="NCBIfam" id="TIGR02679">
    <property type="entry name" value="TIGR02679 family protein"/>
    <property type="match status" value="1"/>
</dbReference>
<feature type="domain" description="DUF2399" evidence="1">
    <location>
        <begin position="258"/>
        <end position="404"/>
    </location>
</feature>
<dbReference type="Pfam" id="PF09664">
    <property type="entry name" value="DUF2399"/>
    <property type="match status" value="1"/>
</dbReference>
<dbReference type="EMBL" id="FZOW01000001">
    <property type="protein sequence ID" value="SNS20752.1"/>
    <property type="molecule type" value="Genomic_DNA"/>
</dbReference>
<organism evidence="3 4">
    <name type="scientific">Rhodococcoides kyotonense</name>
    <dbReference type="NCBI Taxonomy" id="398843"/>
    <lineage>
        <taxon>Bacteria</taxon>
        <taxon>Bacillati</taxon>
        <taxon>Actinomycetota</taxon>
        <taxon>Actinomycetes</taxon>
        <taxon>Mycobacteriales</taxon>
        <taxon>Nocardiaceae</taxon>
        <taxon>Rhodococcoides</taxon>
    </lineage>
</organism>
<proteinExistence type="predicted"/>
<dbReference type="Pfam" id="PF11796">
    <property type="entry name" value="DUF3323"/>
    <property type="match status" value="1"/>
</dbReference>
<evidence type="ECO:0000259" key="1">
    <source>
        <dbReference type="Pfam" id="PF09664"/>
    </source>
</evidence>
<evidence type="ECO:0000313" key="4">
    <source>
        <dbReference type="Proteomes" id="UP000198327"/>
    </source>
</evidence>
<dbReference type="InterPro" id="IPR013495">
    <property type="entry name" value="CHP02679"/>
</dbReference>
<dbReference type="OrthoDB" id="8188786at2"/>
<name>A0A239CLH8_9NOCA</name>
<dbReference type="InterPro" id="IPR024465">
    <property type="entry name" value="DUF2399"/>
</dbReference>